<dbReference type="InterPro" id="IPR001907">
    <property type="entry name" value="ClpP"/>
</dbReference>
<dbReference type="NCBIfam" id="NF045542">
    <property type="entry name" value="Clp_rel_HeadMat"/>
    <property type="match status" value="1"/>
</dbReference>
<organism evidence="7 8">
    <name type="scientific">Desulfosporosinus lacus DSM 15449</name>
    <dbReference type="NCBI Taxonomy" id="1121420"/>
    <lineage>
        <taxon>Bacteria</taxon>
        <taxon>Bacillati</taxon>
        <taxon>Bacillota</taxon>
        <taxon>Clostridia</taxon>
        <taxon>Eubacteriales</taxon>
        <taxon>Desulfitobacteriaceae</taxon>
        <taxon>Desulfosporosinus</taxon>
    </lineage>
</organism>
<dbReference type="Gene3D" id="3.90.226.10">
    <property type="entry name" value="2-enoyl-CoA Hydratase, Chain A, domain 1"/>
    <property type="match status" value="1"/>
</dbReference>
<dbReference type="AlphaFoldDB" id="A0A1M5QKA2"/>
<dbReference type="GO" id="GO:0004176">
    <property type="term" value="F:ATP-dependent peptidase activity"/>
    <property type="evidence" value="ECO:0007669"/>
    <property type="project" value="InterPro"/>
</dbReference>
<keyword evidence="5" id="KW-0720">Serine protease</keyword>
<reference evidence="8" key="1">
    <citation type="submission" date="2016-11" db="EMBL/GenBank/DDBJ databases">
        <authorList>
            <person name="Varghese N."/>
            <person name="Submissions S."/>
        </authorList>
    </citation>
    <scope>NUCLEOTIDE SEQUENCE [LARGE SCALE GENOMIC DNA]</scope>
    <source>
        <strain evidence="8">DSM 15449</strain>
    </source>
</reference>
<dbReference type="GO" id="GO:0051117">
    <property type="term" value="F:ATPase binding"/>
    <property type="evidence" value="ECO:0007669"/>
    <property type="project" value="TreeGrafter"/>
</dbReference>
<dbReference type="Pfam" id="PF00574">
    <property type="entry name" value="CLP_protease"/>
    <property type="match status" value="1"/>
</dbReference>
<keyword evidence="3 7" id="KW-0645">Protease</keyword>
<dbReference type="STRING" id="1121420.SAMN02746098_00287"/>
<keyword evidence="2" id="KW-0963">Cytoplasm</keyword>
<evidence type="ECO:0000256" key="6">
    <source>
        <dbReference type="RuleBase" id="RU003567"/>
    </source>
</evidence>
<comment type="similarity">
    <text evidence="1 6">Belongs to the peptidase S14 family.</text>
</comment>
<evidence type="ECO:0000256" key="2">
    <source>
        <dbReference type="ARBA" id="ARBA00022490"/>
    </source>
</evidence>
<evidence type="ECO:0000313" key="8">
    <source>
        <dbReference type="Proteomes" id="UP000183954"/>
    </source>
</evidence>
<keyword evidence="4" id="KW-0378">Hydrolase</keyword>
<dbReference type="GO" id="GO:0004252">
    <property type="term" value="F:serine-type endopeptidase activity"/>
    <property type="evidence" value="ECO:0007669"/>
    <property type="project" value="InterPro"/>
</dbReference>
<dbReference type="GO" id="GO:0009368">
    <property type="term" value="C:endopeptidase Clp complex"/>
    <property type="evidence" value="ECO:0007669"/>
    <property type="project" value="TreeGrafter"/>
</dbReference>
<sequence>MAKKVKAKKKFWAFKEVADNAGELTIYGEIADSQGGWFSDGNEITPTSFKAELDALGDITTLNVYMNSPGGDVFAGQTIYSQLKRHKAKINMHIDGLAASIASVIAMAGDTIHMPANAMMMIHHPMSGVYGNAHEMRAMADTLDKVCESIQETYLTKALDMKRKDLVALLDAETWLTAQECLDLGLCDVVGEEKAIAASVRDFEILAKYRNTPRFIAVKDDPPASIPLIDPVEPDTTQDVAKAKAILALECEL</sequence>
<keyword evidence="8" id="KW-1185">Reference proteome</keyword>
<dbReference type="RefSeq" id="WP_242947415.1">
    <property type="nucleotide sequence ID" value="NZ_FQXJ01000003.1"/>
</dbReference>
<evidence type="ECO:0000256" key="3">
    <source>
        <dbReference type="ARBA" id="ARBA00022670"/>
    </source>
</evidence>
<evidence type="ECO:0000256" key="4">
    <source>
        <dbReference type="ARBA" id="ARBA00022801"/>
    </source>
</evidence>
<dbReference type="CDD" id="cd07016">
    <property type="entry name" value="S14_ClpP_1"/>
    <property type="match status" value="1"/>
</dbReference>
<dbReference type="GO" id="GO:0006515">
    <property type="term" value="P:protein quality control for misfolded or incompletely synthesized proteins"/>
    <property type="evidence" value="ECO:0007669"/>
    <property type="project" value="TreeGrafter"/>
</dbReference>
<dbReference type="PRINTS" id="PR00127">
    <property type="entry name" value="CLPPROTEASEP"/>
</dbReference>
<evidence type="ECO:0000313" key="7">
    <source>
        <dbReference type="EMBL" id="SHH14438.1"/>
    </source>
</evidence>
<name>A0A1M5QKA2_9FIRM</name>
<dbReference type="InterPro" id="IPR029045">
    <property type="entry name" value="ClpP/crotonase-like_dom_sf"/>
</dbReference>
<dbReference type="Proteomes" id="UP000183954">
    <property type="component" value="Unassembled WGS sequence"/>
</dbReference>
<dbReference type="EMBL" id="FQXJ01000003">
    <property type="protein sequence ID" value="SHH14438.1"/>
    <property type="molecule type" value="Genomic_DNA"/>
</dbReference>
<evidence type="ECO:0000256" key="5">
    <source>
        <dbReference type="ARBA" id="ARBA00022825"/>
    </source>
</evidence>
<dbReference type="InterPro" id="IPR023562">
    <property type="entry name" value="ClpP/TepA"/>
</dbReference>
<evidence type="ECO:0000256" key="1">
    <source>
        <dbReference type="ARBA" id="ARBA00007039"/>
    </source>
</evidence>
<dbReference type="PANTHER" id="PTHR10381">
    <property type="entry name" value="ATP-DEPENDENT CLP PROTEASE PROTEOLYTIC SUBUNIT"/>
    <property type="match status" value="1"/>
</dbReference>
<gene>
    <name evidence="7" type="ORF">SAMN02746098_00287</name>
</gene>
<dbReference type="PANTHER" id="PTHR10381:SF70">
    <property type="entry name" value="ATP-DEPENDENT CLP PROTEASE PROTEOLYTIC SUBUNIT"/>
    <property type="match status" value="1"/>
</dbReference>
<proteinExistence type="inferred from homology"/>
<dbReference type="SUPFAM" id="SSF52096">
    <property type="entry name" value="ClpP/crotonase"/>
    <property type="match status" value="1"/>
</dbReference>
<accession>A0A1M5QKA2</accession>
<protein>
    <recommendedName>
        <fullName evidence="6">ATP-dependent Clp protease proteolytic subunit</fullName>
    </recommendedName>
</protein>